<evidence type="ECO:0000313" key="3">
    <source>
        <dbReference type="Proteomes" id="UP000826271"/>
    </source>
</evidence>
<proteinExistence type="predicted"/>
<dbReference type="Pfam" id="PF13692">
    <property type="entry name" value="Glyco_trans_1_4"/>
    <property type="match status" value="1"/>
</dbReference>
<dbReference type="EMBL" id="WHWC01000006">
    <property type="protein sequence ID" value="KAG8380670.1"/>
    <property type="molecule type" value="Genomic_DNA"/>
</dbReference>
<dbReference type="InterPro" id="IPR000477">
    <property type="entry name" value="RT_dom"/>
</dbReference>
<accession>A0AAV6XNQ7</accession>
<protein>
    <recommendedName>
        <fullName evidence="1">Reverse transcriptase domain-containing protein</fullName>
    </recommendedName>
</protein>
<keyword evidence="3" id="KW-1185">Reference proteome</keyword>
<sequence length="1210" mass="138151">MSPSFFKTYLNVIGDDVINAVTHFFKSGKLLKAMNHTFITLIPKNDKANKVEQFRPINLYNVSYKIISKIIALKLKPILDKLISPSQSAFYPGRSISDNSIVTHEIMHTINSKSGKGGLMAIKIDMAKSYDRVEWALLIDILVKFGFDQKFVNWIRVCIATTNFSTLVNGSPFGFFSPSRAIRQGDPLSPYIFLLYFDLFSRMLHMEEDHNLLRGIKISRGSLSISHLMYADDLLIFGVADDKNVECIQECIATYEEWSGQCVSKEKTINHFSKNVPRVMRRAVCGVLNFRECNHKSKHLGLPFCKPACRISDYDELLERVGRKLSGWKAKCLAQVGRNVLVKGVAQSIPIYFMALQSIPVAVCERLDKMMRQFWWGDKEGNRGLHLKNWNFLCMPKEFGGLGLRRTRDMNKALISKIAWKICDESITTWKSLLVSKYLRGGHLLNQNETPRTSSKIWKSVMDCTSSLAKGFCFTLSADYHLKTWEDPWLPFIPGFIPSSSHLAEVDIARSYSTRFFINQDTREWDFEKLHEFFPHNMVSKILKIRIPTSLEPRRILWVPSKSGKFTVSTHLFLACPFSRGVWWGSKWSFQLDDFNGWDICRWIGYILDRNNPFFCSEEDIGLEFLTYAVLFMDLTWKNRNKILHGDEPDTIEKIIKLADSKASDHLFCRRSPSCPKSALSAFPAQDILSAPPFTVNIDASFVDGRMCAGMVVTDHNNTFIFGASKTGFAVDACDAETVAIREACRWLEPISFGIIIQTTHFKSNVLKVSIFGHPNNLFQQISKHLHIKEITTTEPPHYCVLWMAPFLSGGGYSSEAWSYILALNSYINKKKNPFFKLSIEHHGDLENLEFWEGLPLDMRNLAIQLHQTECGFNQTTTTIVICHSEPGAWYPPLFQTLPCPPTGYGNGRFKVVIGRTMFETDRVNEEHVRRCNMMDLVWVPTDFHVNTFRQSGVDPMKVRKIVQPVDLEFFDPSKVDPLDLPSISSLVLGSDMLNSEKQFVFLSVFKWEYRKGWDVLLRSYLNEFSGVDNVGLYLLTNAYHSDGDFANKIVEYVEDSDLDKPVNGWAPIYVIDGHVAQVDLPRLYKAADAFALPSRGEGWGRPIVEAMAMSLPVITTNWSGPTEYLRNENSYPLPFRGMSEVKEGPFKGHMWAEPCVAMMQLLMRHVMSNPGEAKIKGMKGRLDMMTRFSPEIVAEDVIKHIQEIVDNFR</sequence>
<name>A0AAV6XNQ7_9LAMI</name>
<comment type="caution">
    <text evidence="2">The sequence shown here is derived from an EMBL/GenBank/DDBJ whole genome shotgun (WGS) entry which is preliminary data.</text>
</comment>
<dbReference type="CDD" id="cd01650">
    <property type="entry name" value="RT_nLTR_like"/>
    <property type="match status" value="1"/>
</dbReference>
<dbReference type="SUPFAM" id="SSF56672">
    <property type="entry name" value="DNA/RNA polymerases"/>
    <property type="match status" value="1"/>
</dbReference>
<organism evidence="2 3">
    <name type="scientific">Buddleja alternifolia</name>
    <dbReference type="NCBI Taxonomy" id="168488"/>
    <lineage>
        <taxon>Eukaryota</taxon>
        <taxon>Viridiplantae</taxon>
        <taxon>Streptophyta</taxon>
        <taxon>Embryophyta</taxon>
        <taxon>Tracheophyta</taxon>
        <taxon>Spermatophyta</taxon>
        <taxon>Magnoliopsida</taxon>
        <taxon>eudicotyledons</taxon>
        <taxon>Gunneridae</taxon>
        <taxon>Pentapetalae</taxon>
        <taxon>asterids</taxon>
        <taxon>lamiids</taxon>
        <taxon>Lamiales</taxon>
        <taxon>Scrophulariaceae</taxon>
        <taxon>Buddlejeae</taxon>
        <taxon>Buddleja</taxon>
    </lineage>
</organism>
<evidence type="ECO:0000313" key="2">
    <source>
        <dbReference type="EMBL" id="KAG8380670.1"/>
    </source>
</evidence>
<gene>
    <name evidence="2" type="ORF">BUALT_Bualt06G0040000</name>
</gene>
<dbReference type="SUPFAM" id="SSF53756">
    <property type="entry name" value="UDP-Glycosyltransferase/glycogen phosphorylase"/>
    <property type="match status" value="1"/>
</dbReference>
<dbReference type="PROSITE" id="PS50878">
    <property type="entry name" value="RT_POL"/>
    <property type="match status" value="1"/>
</dbReference>
<feature type="domain" description="Reverse transcriptase" evidence="1">
    <location>
        <begin position="23"/>
        <end position="304"/>
    </location>
</feature>
<dbReference type="AlphaFoldDB" id="A0AAV6XNQ7"/>
<dbReference type="PANTHER" id="PTHR46656">
    <property type="entry name" value="PUTATIVE-RELATED"/>
    <property type="match status" value="1"/>
</dbReference>
<dbReference type="PANTHER" id="PTHR46656:SF3">
    <property type="entry name" value="PUTATIVE-RELATED"/>
    <property type="match status" value="1"/>
</dbReference>
<dbReference type="Proteomes" id="UP000826271">
    <property type="component" value="Unassembled WGS sequence"/>
</dbReference>
<dbReference type="Pfam" id="PF00078">
    <property type="entry name" value="RVT_1"/>
    <property type="match status" value="1"/>
</dbReference>
<dbReference type="Gene3D" id="3.40.50.2000">
    <property type="entry name" value="Glycogen Phosphorylase B"/>
    <property type="match status" value="1"/>
</dbReference>
<evidence type="ECO:0000259" key="1">
    <source>
        <dbReference type="PROSITE" id="PS50878"/>
    </source>
</evidence>
<reference evidence="2" key="1">
    <citation type="submission" date="2019-10" db="EMBL/GenBank/DDBJ databases">
        <authorList>
            <person name="Zhang R."/>
            <person name="Pan Y."/>
            <person name="Wang J."/>
            <person name="Ma R."/>
            <person name="Yu S."/>
        </authorList>
    </citation>
    <scope>NUCLEOTIDE SEQUENCE</scope>
    <source>
        <strain evidence="2">LA-IB0</strain>
        <tissue evidence="2">Leaf</tissue>
    </source>
</reference>
<dbReference type="InterPro" id="IPR043502">
    <property type="entry name" value="DNA/RNA_pol_sf"/>
</dbReference>